<evidence type="ECO:0000313" key="4">
    <source>
        <dbReference type="Proteomes" id="UP001165279"/>
    </source>
</evidence>
<sequence length="524" mass="56512">MTGLTSPNNLPLAGQTTNSRIETLAPGQHTGSTRSDFGDVFHAWTGSTAKQGRVPLEENEPTPTDDEALAVEQADEIEEATAQIGTNRFDQQPKDSPIRESGVQEITTQDEIGTAGDKPVLSDGPDEAQQIGSALRETRSGENGLTINSARLSAAVQRTDDRQKLSDFRLSSFTSPTIETNRPTQSTRQQQYLNRVGTPSFKVGEVETAGSTRLIWEPPAKPIQVEKQLRISPYSALSRDGLLSQPRVLHSATSDSETVSAANDHTAKSVDKERIASAIEISANMKGGEEATQRPTQEKVRVTGALESTVPETDLPRADRAMIKQRVAVSAAKAQEFASTPLQPFTNLSTARFPISADLLMERGGERLLDMSFATPAASGTQSLVHTTAITAEAVRNIGGQLAAAVANRPDAGSVEIALDPEELGRVQMTLKTRGDILTLTIFADRPETLDLMRRHIDELSADFRDMGFADVSFSFGGSQSETGDDTEQRSNGGEPKMHTPESLPSIEPDNRLRIATSGLDIRL</sequence>
<evidence type="ECO:0000259" key="2">
    <source>
        <dbReference type="Pfam" id="PF02120"/>
    </source>
</evidence>
<dbReference type="Gene3D" id="3.30.750.140">
    <property type="match status" value="1"/>
</dbReference>
<feature type="region of interest" description="Disordered" evidence="1">
    <location>
        <begin position="83"/>
        <end position="127"/>
    </location>
</feature>
<dbReference type="Pfam" id="PF02120">
    <property type="entry name" value="Flg_hook"/>
    <property type="match status" value="1"/>
</dbReference>
<evidence type="ECO:0000256" key="1">
    <source>
        <dbReference type="SAM" id="MobiDB-lite"/>
    </source>
</evidence>
<dbReference type="Proteomes" id="UP001165279">
    <property type="component" value="Unassembled WGS sequence"/>
</dbReference>
<protein>
    <submittedName>
        <fullName evidence="3">Flagellar hook-length control protein FliK</fullName>
    </submittedName>
</protein>
<comment type="caution">
    <text evidence="3">The sequence shown here is derived from an EMBL/GenBank/DDBJ whole genome shotgun (WGS) entry which is preliminary data.</text>
</comment>
<evidence type="ECO:0000313" key="3">
    <source>
        <dbReference type="EMBL" id="MCG6558082.1"/>
    </source>
</evidence>
<feature type="region of interest" description="Disordered" evidence="1">
    <location>
        <begin position="46"/>
        <end position="65"/>
    </location>
</feature>
<keyword evidence="4" id="KW-1185">Reference proteome</keyword>
<dbReference type="RefSeq" id="WP_238904670.1">
    <property type="nucleotide sequence ID" value="NZ_JAKOEM010000004.1"/>
</dbReference>
<feature type="domain" description="Flagellar hook-length control protein-like C-terminal" evidence="2">
    <location>
        <begin position="404"/>
        <end position="482"/>
    </location>
</feature>
<dbReference type="EMBL" id="JAKOEM010000004">
    <property type="protein sequence ID" value="MCG6558082.1"/>
    <property type="molecule type" value="Genomic_DNA"/>
</dbReference>
<feature type="region of interest" description="Disordered" evidence="1">
    <location>
        <begin position="283"/>
        <end position="302"/>
    </location>
</feature>
<organism evidence="3 4">
    <name type="scientific">Ruegeria alba</name>
    <dbReference type="NCBI Taxonomy" id="2916756"/>
    <lineage>
        <taxon>Bacteria</taxon>
        <taxon>Pseudomonadati</taxon>
        <taxon>Pseudomonadota</taxon>
        <taxon>Alphaproteobacteria</taxon>
        <taxon>Rhodobacterales</taxon>
        <taxon>Roseobacteraceae</taxon>
        <taxon>Ruegeria</taxon>
    </lineage>
</organism>
<dbReference type="InterPro" id="IPR021136">
    <property type="entry name" value="Flagellar_hook_control-like_C"/>
</dbReference>
<keyword evidence="3" id="KW-0282">Flagellum</keyword>
<proteinExistence type="predicted"/>
<accession>A0ABS9NV40</accession>
<feature type="compositionally biased region" description="Basic and acidic residues" evidence="1">
    <location>
        <begin position="287"/>
        <end position="301"/>
    </location>
</feature>
<reference evidence="3" key="1">
    <citation type="submission" date="2022-02" db="EMBL/GenBank/DDBJ databases">
        <title>The genome sequence of Ruegeria sp. 1NDH52C.</title>
        <authorList>
            <person name="Du J."/>
        </authorList>
    </citation>
    <scope>NUCLEOTIDE SEQUENCE</scope>
    <source>
        <strain evidence="3">1NDH52C</strain>
    </source>
</reference>
<gene>
    <name evidence="3" type="ORF">MB818_07710</name>
</gene>
<keyword evidence="3" id="KW-0969">Cilium</keyword>
<keyword evidence="3" id="KW-0966">Cell projection</keyword>
<dbReference type="InterPro" id="IPR038610">
    <property type="entry name" value="FliK-like_C_sf"/>
</dbReference>
<name>A0ABS9NV40_9RHOB</name>
<feature type="region of interest" description="Disordered" evidence="1">
    <location>
        <begin position="475"/>
        <end position="512"/>
    </location>
</feature>
<dbReference type="CDD" id="cd17470">
    <property type="entry name" value="T3SS_Flik_C"/>
    <property type="match status" value="1"/>
</dbReference>